<proteinExistence type="predicted"/>
<dbReference type="InterPro" id="IPR016176">
    <property type="entry name" value="Cbl-dep_enz_cat"/>
</dbReference>
<keyword evidence="3" id="KW-1185">Reference proteome</keyword>
<dbReference type="RefSeq" id="WP_163754302.1">
    <property type="nucleotide sequence ID" value="NZ_BLKW01000002.1"/>
</dbReference>
<dbReference type="SUPFAM" id="SSF51703">
    <property type="entry name" value="Cobalamin (vitamin B12)-dependent enzymes"/>
    <property type="match status" value="1"/>
</dbReference>
<dbReference type="EMBL" id="BLKW01000002">
    <property type="protein sequence ID" value="GFG73337.1"/>
    <property type="molecule type" value="Genomic_DNA"/>
</dbReference>
<name>A0A7I9XV60_9MYCO</name>
<dbReference type="Gene3D" id="3.20.20.350">
    <property type="entry name" value="Diol/glycerol dehydratase, large subunit"/>
    <property type="match status" value="1"/>
</dbReference>
<dbReference type="Proteomes" id="UP000465361">
    <property type="component" value="Unassembled WGS sequence"/>
</dbReference>
<evidence type="ECO:0000313" key="2">
    <source>
        <dbReference type="EMBL" id="GFG73337.1"/>
    </source>
</evidence>
<sequence length="574" mass="61820">MTASANSADVTQKAPQRRSLRTEVLEARPVNLDGFVEEWPEVGMVAMDSAFDPQPSVRVEDGVIIEMDGKERADFDFIDQFIADNAIDASTAASSMRLTAPEIGRMIVDPNVSRSEVLEITRGLTPAKLLEVAKTLNIVEIMMGIQKMRARRTPANQAHCTSGRDNPLQVACEAAEAVLRGFSELETTLGVVRYAPLVAIALQIGSQVGAGGALTQCALEEATELDLGMRGITSYAETISVYGTETVFVEGGDTPWSKAFLASAYASRGIKMRFTSGTGSEVQMGNAEGKSMLYLEIRCIMVAKGAGVQGLQNGSISCIGVVGAVPAGIRAVAAENLIASLLDLECASGNDQSFSHSPMRRVARLLPQLMPGTDFVCSGYSAVPNYDNMFAGSNMESDDYDDFNTIQRDMQIDGGLRHVGEDDIIEVRMRAARALQAVFDYLNLPPITDAEITAAVYANGSNDLIPRDVLEDLKAAKQVIDRNITGLDLVKALEATGFHEVAENLLTVLRQRVSGDLLQTSAILDDDLKPLSAINDCNDYAGPGTGYRPSGARWEQMKRLRHVTSASNPEQELP</sequence>
<dbReference type="GO" id="GO:0031419">
    <property type="term" value="F:cobalamin binding"/>
    <property type="evidence" value="ECO:0007669"/>
    <property type="project" value="InterPro"/>
</dbReference>
<reference evidence="2 3" key="1">
    <citation type="journal article" date="2019" name="Emerg. Microbes Infect.">
        <title>Comprehensive subspecies identification of 175 nontuberculous mycobacteria species based on 7547 genomic profiles.</title>
        <authorList>
            <person name="Matsumoto Y."/>
            <person name="Kinjo T."/>
            <person name="Motooka D."/>
            <person name="Nabeya D."/>
            <person name="Jung N."/>
            <person name="Uechi K."/>
            <person name="Horii T."/>
            <person name="Iida T."/>
            <person name="Fujita J."/>
            <person name="Nakamura S."/>
        </authorList>
    </citation>
    <scope>NUCLEOTIDE SEQUENCE [LARGE SCALE GENOMIC DNA]</scope>
    <source>
        <strain evidence="2 3">JCM 17322</strain>
    </source>
</reference>
<dbReference type="NCBIfam" id="NF011979">
    <property type="entry name" value="PRK15444.1"/>
    <property type="match status" value="1"/>
</dbReference>
<gene>
    <name evidence="2" type="ORF">MBOT_07020</name>
</gene>
<feature type="domain" description="Diol/glycerol dehydratase large subunit" evidence="1">
    <location>
        <begin position="18"/>
        <end position="566"/>
    </location>
</feature>
<accession>A0A7I9XV60</accession>
<dbReference type="AlphaFoldDB" id="A0A7I9XV60"/>
<organism evidence="2 3">
    <name type="scientific">Mycobacterium botniense</name>
    <dbReference type="NCBI Taxonomy" id="84962"/>
    <lineage>
        <taxon>Bacteria</taxon>
        <taxon>Bacillati</taxon>
        <taxon>Actinomycetota</taxon>
        <taxon>Actinomycetes</taxon>
        <taxon>Mycobacteriales</taxon>
        <taxon>Mycobacteriaceae</taxon>
        <taxon>Mycobacterium</taxon>
    </lineage>
</organism>
<dbReference type="GO" id="GO:0016836">
    <property type="term" value="F:hydro-lyase activity"/>
    <property type="evidence" value="ECO:0007669"/>
    <property type="project" value="InterPro"/>
</dbReference>
<dbReference type="Pfam" id="PF02286">
    <property type="entry name" value="Dehydratase_LU"/>
    <property type="match status" value="1"/>
</dbReference>
<protein>
    <submittedName>
        <fullName evidence="2">Glycerol dehydratase large subunit</fullName>
    </submittedName>
</protein>
<dbReference type="InterPro" id="IPR003206">
    <property type="entry name" value="Diol/glycerol_deHydtase_lsu"/>
</dbReference>
<comment type="caution">
    <text evidence="2">The sequence shown here is derived from an EMBL/GenBank/DDBJ whole genome shotgun (WGS) entry which is preliminary data.</text>
</comment>
<dbReference type="InterPro" id="IPR036999">
    <property type="entry name" value="Diol/glycerol_deHase_lsu_sf"/>
</dbReference>
<evidence type="ECO:0000313" key="3">
    <source>
        <dbReference type="Proteomes" id="UP000465361"/>
    </source>
</evidence>
<evidence type="ECO:0000259" key="1">
    <source>
        <dbReference type="Pfam" id="PF02286"/>
    </source>
</evidence>